<evidence type="ECO:0000313" key="1">
    <source>
        <dbReference type="EMBL" id="QNP70206.1"/>
    </source>
</evidence>
<organism evidence="1 2">
    <name type="scientific">Streptomyces roseirectus</name>
    <dbReference type="NCBI Taxonomy" id="2768066"/>
    <lineage>
        <taxon>Bacteria</taxon>
        <taxon>Bacillati</taxon>
        <taxon>Actinomycetota</taxon>
        <taxon>Actinomycetes</taxon>
        <taxon>Kitasatosporales</taxon>
        <taxon>Streptomycetaceae</taxon>
        <taxon>Streptomyces</taxon>
    </lineage>
</organism>
<sequence>MSELSRQPRILLVGPSVEVVRAAGAAGFGVWSLWDARRCPDARLAVVSERLLLADFADEAGLADATGAAAEAGLCVNPPGAVRLLADKEAVRRVGEVNGLVATGSSGAVGGARFRVDTLSVHGMHHTVGITVETPYGVLYPAPVTAGVAAALRSAVASLLDLAGYQYGPACTSVVLTARGPVTTGCRTVVAEEPVAGLVRVAAGRDVVGDAFGALAGRDVVPVRARGFAVAIAVGGLLGERVRELPYVREVVGGYAVVGAESVDLVVELAGFIRELAGSGVC</sequence>
<dbReference type="EMBL" id="CP060828">
    <property type="protein sequence ID" value="QNP70206.1"/>
    <property type="molecule type" value="Genomic_DNA"/>
</dbReference>
<accession>A0A7H0IBP0</accession>
<gene>
    <name evidence="1" type="ORF">IAG44_12605</name>
</gene>
<dbReference type="RefSeq" id="WP_187747223.1">
    <property type="nucleotide sequence ID" value="NZ_CP060828.1"/>
</dbReference>
<keyword evidence="2" id="KW-1185">Reference proteome</keyword>
<name>A0A7H0IBP0_9ACTN</name>
<dbReference type="AlphaFoldDB" id="A0A7H0IBP0"/>
<reference evidence="1 2" key="1">
    <citation type="submission" date="2020-08" db="EMBL/GenBank/DDBJ databases">
        <title>A novel species.</title>
        <authorList>
            <person name="Gao J."/>
        </authorList>
    </citation>
    <scope>NUCLEOTIDE SEQUENCE [LARGE SCALE GENOMIC DNA]</scope>
    <source>
        <strain evidence="1 2">CRXT-G-22</strain>
    </source>
</reference>
<protein>
    <submittedName>
        <fullName evidence="1">Uncharacterized protein</fullName>
    </submittedName>
</protein>
<evidence type="ECO:0000313" key="2">
    <source>
        <dbReference type="Proteomes" id="UP000516052"/>
    </source>
</evidence>
<dbReference type="Proteomes" id="UP000516052">
    <property type="component" value="Chromosome"/>
</dbReference>
<dbReference type="Gene3D" id="3.30.470.20">
    <property type="entry name" value="ATP-grasp fold, B domain"/>
    <property type="match status" value="1"/>
</dbReference>
<proteinExistence type="predicted"/>
<dbReference type="KEGG" id="sroi:IAG44_12605"/>